<accession>A0A4R9K9H1</accession>
<evidence type="ECO:0000313" key="2">
    <source>
        <dbReference type="Proteomes" id="UP000297693"/>
    </source>
</evidence>
<proteinExistence type="predicted"/>
<dbReference type="Proteomes" id="UP000297693">
    <property type="component" value="Unassembled WGS sequence"/>
</dbReference>
<comment type="caution">
    <text evidence="1">The sequence shown here is derived from an EMBL/GenBank/DDBJ whole genome shotgun (WGS) entry which is preliminary data.</text>
</comment>
<evidence type="ECO:0000313" key="1">
    <source>
        <dbReference type="EMBL" id="TGL62332.1"/>
    </source>
</evidence>
<dbReference type="NCBIfam" id="NF047513">
    <property type="entry name" value="LIC_13246_fam"/>
    <property type="match status" value="1"/>
</dbReference>
<organism evidence="1 2">
    <name type="scientific">Leptospira ognonensis</name>
    <dbReference type="NCBI Taxonomy" id="2484945"/>
    <lineage>
        <taxon>Bacteria</taxon>
        <taxon>Pseudomonadati</taxon>
        <taxon>Spirochaetota</taxon>
        <taxon>Spirochaetia</taxon>
        <taxon>Leptospirales</taxon>
        <taxon>Leptospiraceae</taxon>
        <taxon>Leptospira</taxon>
    </lineage>
</organism>
<gene>
    <name evidence="1" type="ORF">EHQ58_03290</name>
</gene>
<sequence length="142" mass="16468">MQELPEADWKELISRKDEFLHILRILNHYYEMRGQTRNDLYSFRQKLVEAAPDSISIYLAKIGPYEYFVKGSLERDFEASESWIHIDGIAEERDKFRDLGNLEHPVFSITCLGDLFETATNLKSPGSEGKKKVAKGRKSIKI</sequence>
<dbReference type="RefSeq" id="WP_135621955.1">
    <property type="nucleotide sequence ID" value="NZ_RQGD01000010.1"/>
</dbReference>
<dbReference type="AlphaFoldDB" id="A0A4R9K9H1"/>
<dbReference type="OrthoDB" id="329464at2"/>
<keyword evidence="2" id="KW-1185">Reference proteome</keyword>
<name>A0A4R9K9H1_9LEPT</name>
<protein>
    <submittedName>
        <fullName evidence="1">Uncharacterized protein</fullName>
    </submittedName>
</protein>
<dbReference type="EMBL" id="RQGD01000010">
    <property type="protein sequence ID" value="TGL62332.1"/>
    <property type="molecule type" value="Genomic_DNA"/>
</dbReference>
<reference evidence="1" key="1">
    <citation type="journal article" date="2019" name="PLoS Negl. Trop. Dis.">
        <title>Revisiting the worldwide diversity of Leptospira species in the environment.</title>
        <authorList>
            <person name="Vincent A.T."/>
            <person name="Schiettekatte O."/>
            <person name="Bourhy P."/>
            <person name="Veyrier F.J."/>
            <person name="Picardeau M."/>
        </authorList>
    </citation>
    <scope>NUCLEOTIDE SEQUENCE [LARGE SCALE GENOMIC DNA]</scope>
    <source>
        <strain evidence="1">201702476</strain>
    </source>
</reference>